<comment type="similarity">
    <text evidence="2 7">Belongs to the major facilitator superfamily. Sugar transporter (TC 2.A.1.1) family.</text>
</comment>
<reference evidence="11 12" key="1">
    <citation type="submission" date="2018-10" db="EMBL/GenBank/DDBJ databases">
        <title>Fifty Aureobasidium pullulans genomes reveal a recombining polyextremotolerant generalist.</title>
        <authorList>
            <person name="Gostincar C."/>
            <person name="Turk M."/>
            <person name="Zajc J."/>
            <person name="Gunde-Cimerman N."/>
        </authorList>
    </citation>
    <scope>NUCLEOTIDE SEQUENCE [LARGE SCALE GENOMIC DNA]</scope>
    <source>
        <strain evidence="11 12">EXF-9785</strain>
    </source>
</reference>
<evidence type="ECO:0000313" key="11">
    <source>
        <dbReference type="EMBL" id="THX27505.1"/>
    </source>
</evidence>
<dbReference type="NCBIfam" id="TIGR00879">
    <property type="entry name" value="SP"/>
    <property type="match status" value="1"/>
</dbReference>
<dbReference type="SUPFAM" id="SSF103473">
    <property type="entry name" value="MFS general substrate transporter"/>
    <property type="match status" value="1"/>
</dbReference>
<feature type="region of interest" description="Disordered" evidence="8">
    <location>
        <begin position="1"/>
        <end position="24"/>
    </location>
</feature>
<dbReference type="InterPro" id="IPR036259">
    <property type="entry name" value="MFS_trans_sf"/>
</dbReference>
<dbReference type="Gene3D" id="1.20.1250.20">
    <property type="entry name" value="MFS general substrate transporter like domains"/>
    <property type="match status" value="1"/>
</dbReference>
<dbReference type="InterPro" id="IPR050360">
    <property type="entry name" value="MFS_Sugar_Transporters"/>
</dbReference>
<feature type="transmembrane region" description="Helical" evidence="9">
    <location>
        <begin position="344"/>
        <end position="364"/>
    </location>
</feature>
<accession>A0A4S9Z7B8</accession>
<comment type="subcellular location">
    <subcellularLocation>
        <location evidence="1">Membrane</location>
        <topology evidence="1">Multi-pass membrane protein</topology>
    </subcellularLocation>
</comment>
<feature type="transmembrane region" description="Helical" evidence="9">
    <location>
        <begin position="447"/>
        <end position="465"/>
    </location>
</feature>
<dbReference type="PROSITE" id="PS00216">
    <property type="entry name" value="SUGAR_TRANSPORT_1"/>
    <property type="match status" value="1"/>
</dbReference>
<evidence type="ECO:0000256" key="5">
    <source>
        <dbReference type="ARBA" id="ARBA00022989"/>
    </source>
</evidence>
<evidence type="ECO:0000259" key="10">
    <source>
        <dbReference type="PROSITE" id="PS50850"/>
    </source>
</evidence>
<feature type="transmembrane region" description="Helical" evidence="9">
    <location>
        <begin position="33"/>
        <end position="58"/>
    </location>
</feature>
<dbReference type="InterPro" id="IPR005828">
    <property type="entry name" value="MFS_sugar_transport-like"/>
</dbReference>
<evidence type="ECO:0000256" key="8">
    <source>
        <dbReference type="SAM" id="MobiDB-lite"/>
    </source>
</evidence>
<dbReference type="InterPro" id="IPR003663">
    <property type="entry name" value="Sugar/inositol_transpt"/>
</dbReference>
<proteinExistence type="inferred from homology"/>
<dbReference type="PANTHER" id="PTHR48022">
    <property type="entry name" value="PLASTIDIC GLUCOSE TRANSPORTER 4"/>
    <property type="match status" value="1"/>
</dbReference>
<feature type="transmembrane region" description="Helical" evidence="9">
    <location>
        <begin position="408"/>
        <end position="427"/>
    </location>
</feature>
<evidence type="ECO:0000256" key="9">
    <source>
        <dbReference type="SAM" id="Phobius"/>
    </source>
</evidence>
<name>A0A4S9Z7B8_AURPU</name>
<evidence type="ECO:0000256" key="4">
    <source>
        <dbReference type="ARBA" id="ARBA00022692"/>
    </source>
</evidence>
<dbReference type="EMBL" id="QZAV01000394">
    <property type="protein sequence ID" value="THX27505.1"/>
    <property type="molecule type" value="Genomic_DNA"/>
</dbReference>
<evidence type="ECO:0000256" key="1">
    <source>
        <dbReference type="ARBA" id="ARBA00004141"/>
    </source>
</evidence>
<comment type="caution">
    <text evidence="11">The sequence shown here is derived from an EMBL/GenBank/DDBJ whole genome shotgun (WGS) entry which is preliminary data.</text>
</comment>
<dbReference type="InterPro" id="IPR005829">
    <property type="entry name" value="Sugar_transporter_CS"/>
</dbReference>
<dbReference type="PROSITE" id="PS50850">
    <property type="entry name" value="MFS"/>
    <property type="match status" value="1"/>
</dbReference>
<dbReference type="GO" id="GO:0016020">
    <property type="term" value="C:membrane"/>
    <property type="evidence" value="ECO:0007669"/>
    <property type="project" value="UniProtKB-SubCell"/>
</dbReference>
<organism evidence="11 12">
    <name type="scientific">Aureobasidium pullulans</name>
    <name type="common">Black yeast</name>
    <name type="synonym">Pullularia pullulans</name>
    <dbReference type="NCBI Taxonomy" id="5580"/>
    <lineage>
        <taxon>Eukaryota</taxon>
        <taxon>Fungi</taxon>
        <taxon>Dikarya</taxon>
        <taxon>Ascomycota</taxon>
        <taxon>Pezizomycotina</taxon>
        <taxon>Dothideomycetes</taxon>
        <taxon>Dothideomycetidae</taxon>
        <taxon>Dothideales</taxon>
        <taxon>Saccotheciaceae</taxon>
        <taxon>Aureobasidium</taxon>
    </lineage>
</organism>
<keyword evidence="4 9" id="KW-0812">Transmembrane</keyword>
<dbReference type="Proteomes" id="UP000308953">
    <property type="component" value="Unassembled WGS sequence"/>
</dbReference>
<keyword evidence="3 7" id="KW-0813">Transport</keyword>
<dbReference type="FunFam" id="1.20.1250.20:FF:000061">
    <property type="entry name" value="MFS sugar transporter"/>
    <property type="match status" value="1"/>
</dbReference>
<dbReference type="Pfam" id="PF00083">
    <property type="entry name" value="Sugar_tr"/>
    <property type="match status" value="1"/>
</dbReference>
<keyword evidence="6 9" id="KW-0472">Membrane</keyword>
<feature type="domain" description="Major facilitator superfamily (MFS) profile" evidence="10">
    <location>
        <begin position="45"/>
        <end position="500"/>
    </location>
</feature>
<dbReference type="GO" id="GO:0005351">
    <property type="term" value="F:carbohydrate:proton symporter activity"/>
    <property type="evidence" value="ECO:0007669"/>
    <property type="project" value="TreeGrafter"/>
</dbReference>
<feature type="transmembrane region" description="Helical" evidence="9">
    <location>
        <begin position="84"/>
        <end position="106"/>
    </location>
</feature>
<evidence type="ECO:0000256" key="3">
    <source>
        <dbReference type="ARBA" id="ARBA00022448"/>
    </source>
</evidence>
<feature type="region of interest" description="Disordered" evidence="8">
    <location>
        <begin position="557"/>
        <end position="592"/>
    </location>
</feature>
<gene>
    <name evidence="11" type="ORF">D6D10_09451</name>
</gene>
<protein>
    <submittedName>
        <fullName evidence="11">General substrate transporter</fullName>
    </submittedName>
</protein>
<dbReference type="PRINTS" id="PR00171">
    <property type="entry name" value="SUGRTRNSPORT"/>
</dbReference>
<keyword evidence="5 9" id="KW-1133">Transmembrane helix</keyword>
<feature type="transmembrane region" description="Helical" evidence="9">
    <location>
        <begin position="376"/>
        <end position="396"/>
    </location>
</feature>
<dbReference type="InterPro" id="IPR020846">
    <property type="entry name" value="MFS_dom"/>
</dbReference>
<evidence type="ECO:0000256" key="7">
    <source>
        <dbReference type="RuleBase" id="RU003346"/>
    </source>
</evidence>
<feature type="transmembrane region" description="Helical" evidence="9">
    <location>
        <begin position="178"/>
        <end position="197"/>
    </location>
</feature>
<sequence>MEDVSPPDLHTLPPHQYPPDSKMSEKAMTKPKYFGMTGTWLTVWVTVACATDMTLFGYDQGVFGGVVVTQDYINQLNLVDNASLLSTITAIYDIGCFFGAIAAVMIGDPLGRKNSILLGTTIMSVGALLQCTAFGVPQMIVGRIVAGIGNGINTSTAPVWQGETSKASWRVSFIGSTLFYLADSLIVILNIFGFMLSNWVTFGFSYLDGGVSWRVPLAFQFIFIVILYATVPWLPESPRWLISKGRIEEANHILAALESTTHDDPYIITASNEIQYAVDYERENSPSWGELLRGKTGKEGGTCTMRRLFLGMGAQAMQQLGGINVTSYYLPTVLIQSVGLTEKLARLLAACNSVSYLLFSFISIPNVEKWGRRNMMIYASLGQGCCYLLITILLRFNEMDGYAHKNEVASASIAFFFLYYVFFGIGWQGVPWLYPTEINSLSMRTKGAALGTATNWIMNFMVVEITPIGINSIHWKFYIIWTVFNFSFIPVVYLWYPETADRTLEDMDRFFRENHDVFVFRHKDAISTKRPLAYIEREQDEVRRTSSVHAGMAMDAARNKSNATEFNEKREGTGRNATLSTDGSHDEFKEDV</sequence>
<evidence type="ECO:0000256" key="2">
    <source>
        <dbReference type="ARBA" id="ARBA00010992"/>
    </source>
</evidence>
<feature type="transmembrane region" description="Helical" evidence="9">
    <location>
        <begin position="217"/>
        <end position="234"/>
    </location>
</feature>
<dbReference type="PANTHER" id="PTHR48022:SF26">
    <property type="entry name" value="MAJOR FACILITATOR SUPERFAMILY (MFS) PROFILE DOMAIN-CONTAINING PROTEIN-RELATED"/>
    <property type="match status" value="1"/>
</dbReference>
<evidence type="ECO:0000313" key="12">
    <source>
        <dbReference type="Proteomes" id="UP000308953"/>
    </source>
</evidence>
<feature type="transmembrane region" description="Helical" evidence="9">
    <location>
        <begin position="477"/>
        <end position="496"/>
    </location>
</feature>
<dbReference type="AlphaFoldDB" id="A0A4S9Z7B8"/>
<evidence type="ECO:0000256" key="6">
    <source>
        <dbReference type="ARBA" id="ARBA00023136"/>
    </source>
</evidence>
<feature type="compositionally biased region" description="Basic and acidic residues" evidence="8">
    <location>
        <begin position="583"/>
        <end position="592"/>
    </location>
</feature>